<reference evidence="2 3" key="1">
    <citation type="submission" date="2016-10" db="EMBL/GenBank/DDBJ databases">
        <authorList>
            <person name="de Groot N.N."/>
        </authorList>
    </citation>
    <scope>NUCLEOTIDE SEQUENCE [LARGE SCALE GENOMIC DNA]</scope>
    <source>
        <strain evidence="3">DSM 938 / 37b4</strain>
    </source>
</reference>
<dbReference type="EMBL" id="FNAY01000003">
    <property type="protein sequence ID" value="SDE79792.1"/>
    <property type="molecule type" value="Genomic_DNA"/>
</dbReference>
<dbReference type="InterPro" id="IPR036701">
    <property type="entry name" value="RraB-like_sf"/>
</dbReference>
<protein>
    <recommendedName>
        <fullName evidence="1">Regulator of ribonuclease activity B domain-containing protein</fullName>
    </recommendedName>
</protein>
<sequence length="111" mass="12752">MDLKQQKAETEQVFREIQSMESLPEKACINFQFVTDEPKADWDGFTEAAEAAGYTVEWYEADDEDDEDCLEITTGPVVLTFENLWAEEEKLTLMAAIYGFIADGWGFFEEE</sequence>
<name>A0A1G7FVH2_RHOCA</name>
<dbReference type="InterPro" id="IPR009671">
    <property type="entry name" value="RraB_dom"/>
</dbReference>
<feature type="domain" description="Regulator of ribonuclease activity B" evidence="1">
    <location>
        <begin position="8"/>
        <end position="106"/>
    </location>
</feature>
<dbReference type="SUPFAM" id="SSF89946">
    <property type="entry name" value="Hypothetical protein VC0424"/>
    <property type="match status" value="1"/>
</dbReference>
<accession>A0A1G7FVH2</accession>
<dbReference type="RefSeq" id="WP_013066064.1">
    <property type="nucleotide sequence ID" value="NZ_CP119563.1"/>
</dbReference>
<dbReference type="Pfam" id="PF06877">
    <property type="entry name" value="RraB"/>
    <property type="match status" value="1"/>
</dbReference>
<gene>
    <name evidence="2" type="ORF">SAMN04244550_01117</name>
</gene>
<dbReference type="OMA" id="KACINFQ"/>
<dbReference type="AlphaFoldDB" id="A0A1G7FVH2"/>
<dbReference type="Gene3D" id="3.30.70.970">
    <property type="entry name" value="RraB-like"/>
    <property type="match status" value="1"/>
</dbReference>
<evidence type="ECO:0000313" key="2">
    <source>
        <dbReference type="EMBL" id="SDE79792.1"/>
    </source>
</evidence>
<proteinExistence type="predicted"/>
<evidence type="ECO:0000259" key="1">
    <source>
        <dbReference type="Pfam" id="PF06877"/>
    </source>
</evidence>
<organism evidence="2 3">
    <name type="scientific">Rhodobacter capsulatus</name>
    <name type="common">Rhodopseudomonas capsulata</name>
    <dbReference type="NCBI Taxonomy" id="1061"/>
    <lineage>
        <taxon>Bacteria</taxon>
        <taxon>Pseudomonadati</taxon>
        <taxon>Pseudomonadota</taxon>
        <taxon>Alphaproteobacteria</taxon>
        <taxon>Rhodobacterales</taxon>
        <taxon>Rhodobacter group</taxon>
        <taxon>Rhodobacter</taxon>
    </lineage>
</organism>
<dbReference type="Proteomes" id="UP000183812">
    <property type="component" value="Unassembled WGS sequence"/>
</dbReference>
<dbReference type="OrthoDB" id="7630283at2"/>
<evidence type="ECO:0000313" key="3">
    <source>
        <dbReference type="Proteomes" id="UP000183812"/>
    </source>
</evidence>